<evidence type="ECO:0000259" key="2">
    <source>
        <dbReference type="Pfam" id="PF07593"/>
    </source>
</evidence>
<feature type="domain" description="ASPIC/UnbV" evidence="2">
    <location>
        <begin position="551"/>
        <end position="618"/>
    </location>
</feature>
<dbReference type="OrthoDB" id="9816120at2"/>
<comment type="caution">
    <text evidence="3">The sequence shown here is derived from an EMBL/GenBank/DDBJ whole genome shotgun (WGS) entry which is preliminary data.</text>
</comment>
<dbReference type="InterPro" id="IPR011519">
    <property type="entry name" value="UnbV_ASPIC"/>
</dbReference>
<evidence type="ECO:0000313" key="3">
    <source>
        <dbReference type="EMBL" id="RTE54027.1"/>
    </source>
</evidence>
<dbReference type="PROSITE" id="PS51257">
    <property type="entry name" value="PROKAR_LIPOPROTEIN"/>
    <property type="match status" value="1"/>
</dbReference>
<protein>
    <recommendedName>
        <fullName evidence="2">ASPIC/UnbV domain-containing protein</fullName>
    </recommendedName>
</protein>
<keyword evidence="1" id="KW-0732">Signal</keyword>
<organism evidence="3 4">
    <name type="scientific">Arenibacter aquaticus</name>
    <dbReference type="NCBI Taxonomy" id="2489054"/>
    <lineage>
        <taxon>Bacteria</taxon>
        <taxon>Pseudomonadati</taxon>
        <taxon>Bacteroidota</taxon>
        <taxon>Flavobacteriia</taxon>
        <taxon>Flavobacteriales</taxon>
        <taxon>Flavobacteriaceae</taxon>
        <taxon>Arenibacter</taxon>
    </lineage>
</organism>
<dbReference type="AlphaFoldDB" id="A0A430K4I3"/>
<evidence type="ECO:0000256" key="1">
    <source>
        <dbReference type="ARBA" id="ARBA00022729"/>
    </source>
</evidence>
<dbReference type="Proteomes" id="UP000267585">
    <property type="component" value="Unassembled WGS sequence"/>
</dbReference>
<gene>
    <name evidence="3" type="ORF">EHW67_08855</name>
</gene>
<accession>A0A430K4I3</accession>
<dbReference type="Pfam" id="PF07593">
    <property type="entry name" value="UnbV_ASPIC"/>
    <property type="match status" value="1"/>
</dbReference>
<dbReference type="InterPro" id="IPR028994">
    <property type="entry name" value="Integrin_alpha_N"/>
</dbReference>
<dbReference type="Pfam" id="PF13517">
    <property type="entry name" value="FG-GAP_3"/>
    <property type="match status" value="4"/>
</dbReference>
<dbReference type="EMBL" id="RQPJ01000003">
    <property type="protein sequence ID" value="RTE54027.1"/>
    <property type="molecule type" value="Genomic_DNA"/>
</dbReference>
<sequence length="1135" mass="126914">MKKKVITSGFRSPSKSYKLSMVLVVILMAIFIMACEEKGKTPKVGVDQGLFQSIPPKSTAITFANNVKATNDFNLFAYMYFYNGGGVAAGDLNGDGLDDLYFTGNQVQNKLYLNQGEFHFKDITAITNTGGKENSWYTGVIFADVNGDGRLDIYVGQIGDILGSNDHNLLFINLGNDADGYPQFKESAQEMGLIVDGATTHSAFFDYDLDGDLDVYVMTHSNFNDGVLPKAEQRLLYSPKGDKLFRNDGNSFTDVTKQAGIYSSTLGFGLGINTADVNKDGYPDIYVGNDFYEDDYLYINNGDGTFSEKLSNFIKHTSRFSMGNDIVDMNNDGLPDILSLDMQPYDPKIIKASHGEDSYPIYNYKLSFGYKHQYAHNTFQLNRDGKHFSEIARLAGIEATDWSWSVLGNDFDLDGFKDIFITNGIYKRSNDMDYMQFLSGEAIQQQLRAGNYDYSKALVDKMPSYPLQNFFYKNNKDLTFSNVSTAWGGSKKGFSNGATYTDLDNDGDMDLVVNNLNERASILKNTSIEQSVGKANFLRVSLKGLENNPFGIGTKVTLKYSGKTLYQELLTSRGYLSSVPPYLNFGIPDNSMIDTILIEWPNQTHQVMTNVKPGRTVTINQLNTSRSLVPPNQIANTIFAKVESELMGVSFQHKENRFYEFNREHLIPHINSTWGAPLAVADINQDGLDDFFVGGAQNQIAKVYLQNTSGKFIEKAQAAFEADAISEDTAAHFFDADKDGDMDLLVGSGSNQEIRPEVKSLTRLYLNNGMGTFTKQINFPKIYGTVSCLALTDFDKDADKDIFIGCRTVPGKYGSPANSYLLVNDGKGNFSLSANSKKLFDKCGMVTAANWVDLNGDSWEELVLAGEWMPIKIYNNKKGELQNAEPKANKLELSNGWWNSLEYGDFDKDGDVDLVAGNLGLNAKLRASSLNPVRMYHNDFDKNGWPEGITTHYIDGQEHVFSSKSLLEKQLLYLRKKFTTYAAFSNADFNEIFTKEQLNNSLILEAYEFRSCYFENVGNNEFNIVPLPQEAQFSLVNDIFKLDFDQDGHIDLLLGQNLHDVNTELGRYDAGYGSLLKNMGNDIFHPIPLGNSGLKLDNQVREIEKIHNKKYGDMLIISNNNTGLDFYRVTDGRDF</sequence>
<evidence type="ECO:0000313" key="4">
    <source>
        <dbReference type="Proteomes" id="UP000267585"/>
    </source>
</evidence>
<dbReference type="Gene3D" id="2.130.10.130">
    <property type="entry name" value="Integrin alpha, N-terminal"/>
    <property type="match status" value="4"/>
</dbReference>
<dbReference type="PANTHER" id="PTHR16026:SF0">
    <property type="entry name" value="CARTILAGE ACIDIC PROTEIN 1"/>
    <property type="match status" value="1"/>
</dbReference>
<name>A0A430K4I3_9FLAO</name>
<proteinExistence type="predicted"/>
<dbReference type="InterPro" id="IPR027039">
    <property type="entry name" value="Crtac1"/>
</dbReference>
<dbReference type="SUPFAM" id="SSF69318">
    <property type="entry name" value="Integrin alpha N-terminal domain"/>
    <property type="match status" value="3"/>
</dbReference>
<reference evidence="3 4" key="1">
    <citation type="submission" date="2018-11" db="EMBL/GenBank/DDBJ databases">
        <title>Arenibacter aquaticus sp.nov., a marine bacterium isolated from surface seawater in the South China Sea.</title>
        <authorList>
            <person name="Guo J."/>
            <person name="Sun J."/>
        </authorList>
    </citation>
    <scope>NUCLEOTIDE SEQUENCE [LARGE SCALE GENOMIC DNA]</scope>
    <source>
        <strain evidence="3 4">GUO666</strain>
    </source>
</reference>
<dbReference type="InterPro" id="IPR013517">
    <property type="entry name" value="FG-GAP"/>
</dbReference>
<dbReference type="RefSeq" id="WP_126162015.1">
    <property type="nucleotide sequence ID" value="NZ_RQPJ01000003.1"/>
</dbReference>
<keyword evidence="4" id="KW-1185">Reference proteome</keyword>
<dbReference type="PANTHER" id="PTHR16026">
    <property type="entry name" value="CARTILAGE ACIDIC PROTEIN 1"/>
    <property type="match status" value="1"/>
</dbReference>